<dbReference type="CDD" id="cd00198">
    <property type="entry name" value="vWFA"/>
    <property type="match status" value="1"/>
</dbReference>
<evidence type="ECO:0000259" key="1">
    <source>
        <dbReference type="Pfam" id="PF09967"/>
    </source>
</evidence>
<dbReference type="Pfam" id="PF09967">
    <property type="entry name" value="DUF2201"/>
    <property type="match status" value="1"/>
</dbReference>
<gene>
    <name evidence="3" type="ORF">Selli1_19950</name>
</gene>
<comment type="caution">
    <text evidence="3">The sequence shown here is derived from an EMBL/GenBank/DDBJ whole genome shotgun (WGS) entry which is preliminary data.</text>
</comment>
<feature type="domain" description="Putative metallopeptidase" evidence="2">
    <location>
        <begin position="22"/>
        <end position="171"/>
    </location>
</feature>
<organism evidence="3 4">
    <name type="scientific">Sellimonas catena</name>
    <dbReference type="NCBI Taxonomy" id="2994035"/>
    <lineage>
        <taxon>Bacteria</taxon>
        <taxon>Bacillati</taxon>
        <taxon>Bacillota</taxon>
        <taxon>Clostridia</taxon>
        <taxon>Lachnospirales</taxon>
        <taxon>Lachnospiraceae</taxon>
        <taxon>Sellimonas</taxon>
    </lineage>
</organism>
<name>A0A9W6C4K0_9FIRM</name>
<accession>A0A9W6C4K0</accession>
<evidence type="ECO:0008006" key="5">
    <source>
        <dbReference type="Google" id="ProtNLM"/>
    </source>
</evidence>
<dbReference type="PANTHER" id="PTHR38730:SF1">
    <property type="entry name" value="SLL7028 PROTEIN"/>
    <property type="match status" value="1"/>
</dbReference>
<feature type="domain" description="VWA-like" evidence="1">
    <location>
        <begin position="292"/>
        <end position="432"/>
    </location>
</feature>
<dbReference type="SUPFAM" id="SSF53300">
    <property type="entry name" value="vWA-like"/>
    <property type="match status" value="1"/>
</dbReference>
<sequence length="442" mass="51678">MAETISEEQAARMNALGKEILRTARNELYLKMRYLDVALSSLRFQMDGEIGSIGTDGQGLYFHPGWLGGAYREDRKNVNRAYLHIVLHCLFGHLYLRGKRDPLFWDLACNIAVESIIDSLSYPCVRRAPSWLRKDVYRRLKSSTKVLTAQKIYKSLTAWGMSEKKRMELEAEFGADSHLYWPDPEKNKKRPPNETENNWKQISEQMELNLDTFAQEEASASGDLLEELRVANKKRYDYREFLRKFSVWREEIGVDDDSFDYAFYHYGLSMYGNMPLIEPQETKEVKKIEEFVIVVDTSMSCSGDLVRKFLEETYDVLSENESFFRKVHIRILQCDEQVQEDVRIERQEDWERYMQELKLYGGGGTDFRPAFAYIDSLIEQGAFQNLRGVIYFTDGYGTYPSRMPSYETAFVFIDDGSRDIRTPAWAIRLVLDEAIFMESEEE</sequence>
<dbReference type="AlphaFoldDB" id="A0A9W6C4K0"/>
<keyword evidence="4" id="KW-1185">Reference proteome</keyword>
<dbReference type="Proteomes" id="UP001145145">
    <property type="component" value="Unassembled WGS sequence"/>
</dbReference>
<protein>
    <recommendedName>
        <fullName evidence="5">Metallopeptidase</fullName>
    </recommendedName>
</protein>
<dbReference type="RefSeq" id="WP_204863959.1">
    <property type="nucleotide sequence ID" value="NZ_BSBO01000020.1"/>
</dbReference>
<dbReference type="PANTHER" id="PTHR38730">
    <property type="entry name" value="SLL7028 PROTEIN"/>
    <property type="match status" value="1"/>
</dbReference>
<dbReference type="InterPro" id="IPR025154">
    <property type="entry name" value="Put_metallopeptidase_dom"/>
</dbReference>
<dbReference type="EMBL" id="BSBO01000020">
    <property type="protein sequence ID" value="GLG04821.1"/>
    <property type="molecule type" value="Genomic_DNA"/>
</dbReference>
<evidence type="ECO:0000313" key="4">
    <source>
        <dbReference type="Proteomes" id="UP001145145"/>
    </source>
</evidence>
<reference evidence="3 4" key="1">
    <citation type="journal article" date="2023" name="Int. J. Syst. Evol. Microbiol.">
        <title>Sellimonas catena sp. nov., isolated from human faeces.</title>
        <authorList>
            <person name="Hisatomi A."/>
            <person name="Ohkuma M."/>
            <person name="Sakamoto M."/>
        </authorList>
    </citation>
    <scope>NUCLEOTIDE SEQUENCE [LARGE SCALE GENOMIC DNA]</scope>
    <source>
        <strain evidence="3 4">12EGH17</strain>
    </source>
</reference>
<dbReference type="InterPro" id="IPR018698">
    <property type="entry name" value="VWA-like_dom"/>
</dbReference>
<evidence type="ECO:0000313" key="3">
    <source>
        <dbReference type="EMBL" id="GLG04821.1"/>
    </source>
</evidence>
<evidence type="ECO:0000259" key="2">
    <source>
        <dbReference type="Pfam" id="PF13203"/>
    </source>
</evidence>
<dbReference type="InterPro" id="IPR036465">
    <property type="entry name" value="vWFA_dom_sf"/>
</dbReference>
<proteinExistence type="predicted"/>
<dbReference type="Pfam" id="PF13203">
    <property type="entry name" value="DUF2201_N"/>
    <property type="match status" value="1"/>
</dbReference>